<dbReference type="CDD" id="cd02888">
    <property type="entry name" value="RNR_II_dimer"/>
    <property type="match status" value="1"/>
</dbReference>
<dbReference type="PRINTS" id="PR01183">
    <property type="entry name" value="RIBORDTASEM1"/>
</dbReference>
<evidence type="ECO:0000313" key="14">
    <source>
        <dbReference type="EMBL" id="CED93576.1"/>
    </source>
</evidence>
<gene>
    <name evidence="14" type="ORF">CRIB_824</name>
</gene>
<dbReference type="RefSeq" id="WP_330404937.1">
    <property type="nucleotide sequence ID" value="NZ_LN555523.1"/>
</dbReference>
<keyword evidence="4 12" id="KW-0237">DNA synthesis</keyword>
<dbReference type="NCBIfam" id="TIGR02504">
    <property type="entry name" value="NrdJ_Z"/>
    <property type="match status" value="1"/>
</dbReference>
<dbReference type="GeneID" id="82205006"/>
<evidence type="ECO:0000259" key="13">
    <source>
        <dbReference type="PROSITE" id="PS51161"/>
    </source>
</evidence>
<dbReference type="InterPro" id="IPR013344">
    <property type="entry name" value="RNR_NrdJ/NrdZ"/>
</dbReference>
<evidence type="ECO:0000256" key="4">
    <source>
        <dbReference type="ARBA" id="ARBA00022634"/>
    </source>
</evidence>
<dbReference type="Gene3D" id="3.20.70.20">
    <property type="match status" value="1"/>
</dbReference>
<proteinExistence type="inferred from homology"/>
<evidence type="ECO:0000256" key="5">
    <source>
        <dbReference type="ARBA" id="ARBA00022741"/>
    </source>
</evidence>
<dbReference type="PROSITE" id="PS51161">
    <property type="entry name" value="ATP_CONE"/>
    <property type="match status" value="1"/>
</dbReference>
<protein>
    <recommendedName>
        <fullName evidence="12">Vitamin B12-dependent ribonucleotide reductase</fullName>
        <ecNumber evidence="12">1.17.4.1</ecNumber>
    </recommendedName>
</protein>
<evidence type="ECO:0000313" key="15">
    <source>
        <dbReference type="Proteomes" id="UP000245622"/>
    </source>
</evidence>
<dbReference type="PANTHER" id="PTHR43371">
    <property type="entry name" value="VITAMIN B12-DEPENDENT RIBONUCLEOTIDE REDUCTASE"/>
    <property type="match status" value="1"/>
</dbReference>
<evidence type="ECO:0000256" key="9">
    <source>
        <dbReference type="ARBA" id="ARBA00023285"/>
    </source>
</evidence>
<evidence type="ECO:0000256" key="7">
    <source>
        <dbReference type="ARBA" id="ARBA00023002"/>
    </source>
</evidence>
<keyword evidence="7 12" id="KW-0560">Oxidoreductase</keyword>
<dbReference type="PANTHER" id="PTHR43371:SF1">
    <property type="entry name" value="RIBONUCLEOSIDE-DIPHOSPHATE REDUCTASE"/>
    <property type="match status" value="1"/>
</dbReference>
<evidence type="ECO:0000256" key="6">
    <source>
        <dbReference type="ARBA" id="ARBA00022840"/>
    </source>
</evidence>
<dbReference type="Pfam" id="PF03477">
    <property type="entry name" value="ATP-cone"/>
    <property type="match status" value="1"/>
</dbReference>
<dbReference type="AlphaFoldDB" id="A0A1V1I026"/>
<keyword evidence="3 12" id="KW-0846">Cobalamin</keyword>
<comment type="catalytic activity">
    <reaction evidence="10 12">
        <text>a 2'-deoxyribonucleoside 5'-diphosphate + [thioredoxin]-disulfide + H2O = a ribonucleoside 5'-diphosphate + [thioredoxin]-dithiol</text>
        <dbReference type="Rhea" id="RHEA:23252"/>
        <dbReference type="Rhea" id="RHEA-COMP:10698"/>
        <dbReference type="Rhea" id="RHEA-COMP:10700"/>
        <dbReference type="ChEBI" id="CHEBI:15377"/>
        <dbReference type="ChEBI" id="CHEBI:29950"/>
        <dbReference type="ChEBI" id="CHEBI:50058"/>
        <dbReference type="ChEBI" id="CHEBI:57930"/>
        <dbReference type="ChEBI" id="CHEBI:73316"/>
        <dbReference type="EC" id="1.17.4.1"/>
    </reaction>
</comment>
<evidence type="ECO:0000256" key="8">
    <source>
        <dbReference type="ARBA" id="ARBA00023157"/>
    </source>
</evidence>
<dbReference type="InterPro" id="IPR000788">
    <property type="entry name" value="RNR_lg_C"/>
</dbReference>
<evidence type="ECO:0000256" key="11">
    <source>
        <dbReference type="PROSITE-ProRule" id="PRU00492"/>
    </source>
</evidence>
<evidence type="ECO:0000256" key="3">
    <source>
        <dbReference type="ARBA" id="ARBA00022628"/>
    </source>
</evidence>
<comment type="cofactor">
    <cofactor evidence="1 12">
        <name>adenosylcob(III)alamin</name>
        <dbReference type="ChEBI" id="CHEBI:18408"/>
    </cofactor>
</comment>
<keyword evidence="15" id="KW-1185">Reference proteome</keyword>
<dbReference type="EC" id="1.17.4.1" evidence="12"/>
<dbReference type="EMBL" id="LN555523">
    <property type="protein sequence ID" value="CED93576.1"/>
    <property type="molecule type" value="Genomic_DNA"/>
</dbReference>
<feature type="domain" description="ATP-cone" evidence="13">
    <location>
        <begin position="9"/>
        <end position="100"/>
    </location>
</feature>
<evidence type="ECO:0000256" key="2">
    <source>
        <dbReference type="ARBA" id="ARBA00007405"/>
    </source>
</evidence>
<evidence type="ECO:0000256" key="1">
    <source>
        <dbReference type="ARBA" id="ARBA00001922"/>
    </source>
</evidence>
<reference evidence="14 15" key="1">
    <citation type="submission" date="2014-04" db="EMBL/GenBank/DDBJ databases">
        <authorList>
            <person name="Hornung B.V."/>
        </authorList>
    </citation>
    <scope>NUCLEOTIDE SEQUENCE [LARGE SCALE GENOMIC DNA]</scope>
    <source>
        <strain evidence="14 15">CRIB</strain>
    </source>
</reference>
<comment type="function">
    <text evidence="12">Catalyzes the reduction of ribonucleotides to deoxyribonucleotides. May function to provide a pool of deoxyribonucleotide precursors for DNA repair during oxygen limitation and/or for immediate growth after restoration of oxygen.</text>
</comment>
<organism evidence="14 15">
    <name type="scientific">Romboutsia ilealis</name>
    <dbReference type="NCBI Taxonomy" id="1115758"/>
    <lineage>
        <taxon>Bacteria</taxon>
        <taxon>Bacillati</taxon>
        <taxon>Bacillota</taxon>
        <taxon>Clostridia</taxon>
        <taxon>Peptostreptococcales</taxon>
        <taxon>Peptostreptococcaceae</taxon>
        <taxon>Romboutsia</taxon>
    </lineage>
</organism>
<dbReference type="GO" id="GO:0005524">
    <property type="term" value="F:ATP binding"/>
    <property type="evidence" value="ECO:0007669"/>
    <property type="project" value="UniProtKB-UniRule"/>
</dbReference>
<dbReference type="KEGG" id="ril:CRIB_824"/>
<dbReference type="SUPFAM" id="SSF51998">
    <property type="entry name" value="PFL-like glycyl radical enzymes"/>
    <property type="match status" value="1"/>
</dbReference>
<dbReference type="InterPro" id="IPR050862">
    <property type="entry name" value="RdRp_reductase_class-2"/>
</dbReference>
<evidence type="ECO:0000256" key="12">
    <source>
        <dbReference type="RuleBase" id="RU364064"/>
    </source>
</evidence>
<sequence>MMIRGVFMIKLEKRDGTYEVFDKNKIINAIYKSTINSKYGIDKNLGKKIADNIENMINENKINLTVEDIQDNIEVLLMESNRKDVAKNYILYREKRSDLRKSKWQMDELQKSIWANKYQYNNESFNEWIERVSGGNKKIAKLIRERKFLFAGRILANRGLPKDGIKVTYSNCYVLSPPQDNLESIFDTAKYLARTFSYGGGVGIDISNLRPKGAIVHNSAKTTTGSVSFMDLYSMTTGLIGQRGRRGALMISMDVNHPDIEEFIDVKTDLEKVTKANISVRINDEFMKAVLNKSMYECKFKVEADGEEIVKEVDAYKLFMKLITNNWDFAEPGILFWDNIEKNHLLSEDKDFKYAGVNPCAEEPLPAGGSCLLGSINLSEFVIAPFTKHAMFDKTKFKSCVRDCVVGLNEVLEEGLDLHPLKEQRESASKYRQIGLGVMGISDMLIKLNIRYGSDESIKLCEELSNMMLNEAVTQSALLAKEYGSYEKYNENALFKSSFFINNIREDVKDLVKKYGLRNSQLLTIPPTGSISTMLGISGGIEPMFNLSYFRKTESLHDEDVIYKVYTPIVKEYMDINEITNEEDLGDIFVTAMNLKPEERIKMQKAWQINIDASISSTINLPYEATVEDVYNIYVSAWENNLKGITIYRDGCKRSGVLLNEKPKENKKDNSYEEIEKEDKLKEEETEKFVCPECGNESIIPTGGCGICLQCGYSKCN</sequence>
<keyword evidence="8" id="KW-1015">Disulfide bond</keyword>
<name>A0A1V1I026_9FIRM</name>
<dbReference type="GO" id="GO:0004748">
    <property type="term" value="F:ribonucleoside-diphosphate reductase activity, thioredoxin disulfide as acceptor"/>
    <property type="evidence" value="ECO:0007669"/>
    <property type="project" value="UniProtKB-EC"/>
</dbReference>
<dbReference type="Proteomes" id="UP000245622">
    <property type="component" value="Chromosome 1"/>
</dbReference>
<keyword evidence="6 11" id="KW-0067">ATP-binding</keyword>
<accession>A0A1V1I026</accession>
<dbReference type="GO" id="GO:0071897">
    <property type="term" value="P:DNA biosynthetic process"/>
    <property type="evidence" value="ECO:0007669"/>
    <property type="project" value="UniProtKB-KW"/>
</dbReference>
<dbReference type="GO" id="GO:0031419">
    <property type="term" value="F:cobalamin binding"/>
    <property type="evidence" value="ECO:0007669"/>
    <property type="project" value="UniProtKB-KW"/>
</dbReference>
<keyword evidence="9 12" id="KW-0170">Cobalt</keyword>
<dbReference type="Pfam" id="PF02867">
    <property type="entry name" value="Ribonuc_red_lgC"/>
    <property type="match status" value="1"/>
</dbReference>
<comment type="similarity">
    <text evidence="2 12">Belongs to the ribonucleoside diphosphate reductase class-2 family.</text>
</comment>
<dbReference type="InterPro" id="IPR005144">
    <property type="entry name" value="ATP-cone_dom"/>
</dbReference>
<evidence type="ECO:0000256" key="10">
    <source>
        <dbReference type="ARBA" id="ARBA00047754"/>
    </source>
</evidence>
<keyword evidence="5 11" id="KW-0547">Nucleotide-binding</keyword>